<dbReference type="GeneTree" id="ENSGT00940000161859"/>
<dbReference type="PANTHER" id="PTHR18929:SF93">
    <property type="entry name" value="PROTEIN DISULFIDE-ISOMERASE A2"/>
    <property type="match status" value="1"/>
</dbReference>
<evidence type="ECO:0000256" key="1">
    <source>
        <dbReference type="ARBA" id="ARBA00001182"/>
    </source>
</evidence>
<dbReference type="Proteomes" id="UP000002279">
    <property type="component" value="Unplaced"/>
</dbReference>
<dbReference type="Gene3D" id="2.70.50.30">
    <property type="entry name" value="Coagulation Factor XIII, subunit A, domain 1"/>
    <property type="match status" value="1"/>
</dbReference>
<evidence type="ECO:0000256" key="5">
    <source>
        <dbReference type="ARBA" id="ARBA00009758"/>
    </source>
</evidence>
<dbReference type="InterPro" id="IPR000406">
    <property type="entry name" value="Rho_GDI"/>
</dbReference>
<dbReference type="FunCoup" id="A0A6I8NVR0">
    <property type="interactions" value="127"/>
</dbReference>
<dbReference type="PROSITE" id="PS51352">
    <property type="entry name" value="THIOREDOXIN_2"/>
    <property type="match status" value="1"/>
</dbReference>
<dbReference type="SUPFAM" id="SSF81296">
    <property type="entry name" value="E set domains"/>
    <property type="match status" value="1"/>
</dbReference>
<dbReference type="GO" id="GO:0005788">
    <property type="term" value="C:endoplasmic reticulum lumen"/>
    <property type="evidence" value="ECO:0007669"/>
    <property type="project" value="UniProtKB-SubCell"/>
</dbReference>
<feature type="disulfide bond" description="Redox-active" evidence="15">
    <location>
        <begin position="486"/>
        <end position="489"/>
    </location>
</feature>
<evidence type="ECO:0000256" key="2">
    <source>
        <dbReference type="ARBA" id="ARBA00004319"/>
    </source>
</evidence>
<evidence type="ECO:0000313" key="18">
    <source>
        <dbReference type="Ensembl" id="ENSOANP00000045031.1"/>
    </source>
</evidence>
<evidence type="ECO:0000256" key="12">
    <source>
        <dbReference type="ARBA" id="ARBA00023157"/>
    </source>
</evidence>
<dbReference type="GO" id="GO:0006457">
    <property type="term" value="P:protein folding"/>
    <property type="evidence" value="ECO:0000318"/>
    <property type="project" value="GO_Central"/>
</dbReference>
<dbReference type="CDD" id="cd02981">
    <property type="entry name" value="PDI_b_family"/>
    <property type="match status" value="1"/>
</dbReference>
<dbReference type="FunFam" id="2.70.50.30:FF:000004">
    <property type="entry name" value="Rho GDP-dissociation inhibitor 1"/>
    <property type="match status" value="1"/>
</dbReference>
<dbReference type="InterPro" id="IPR036249">
    <property type="entry name" value="Thioredoxin-like_sf"/>
</dbReference>
<evidence type="ECO:0000256" key="3">
    <source>
        <dbReference type="ARBA" id="ARBA00004496"/>
    </source>
</evidence>
<dbReference type="InterPro" id="IPR017937">
    <property type="entry name" value="Thioredoxin_CS"/>
</dbReference>
<evidence type="ECO:0000256" key="9">
    <source>
        <dbReference type="ARBA" id="ARBA00022729"/>
    </source>
</evidence>
<keyword evidence="14 15" id="KW-0676">Redox-active center</keyword>
<reference evidence="18" key="1">
    <citation type="submission" date="2025-08" db="UniProtKB">
        <authorList>
            <consortium name="Ensembl"/>
        </authorList>
    </citation>
    <scope>IDENTIFICATION</scope>
    <source>
        <strain evidence="18">Glennie</strain>
    </source>
</reference>
<evidence type="ECO:0000256" key="14">
    <source>
        <dbReference type="ARBA" id="ARBA00023284"/>
    </source>
</evidence>
<accession>A0A6I8NVR0</accession>
<dbReference type="NCBIfam" id="TIGR01130">
    <property type="entry name" value="ER_PDI_fam"/>
    <property type="match status" value="1"/>
</dbReference>
<dbReference type="CDD" id="cd02982">
    <property type="entry name" value="PDI_b'_family"/>
    <property type="match status" value="1"/>
</dbReference>
<comment type="similarity">
    <text evidence="5">Belongs to the Rho GDI family.</text>
</comment>
<dbReference type="FunFam" id="3.40.30.10:FF:000027">
    <property type="entry name" value="protein disulfide-isomerase A2"/>
    <property type="match status" value="1"/>
</dbReference>
<dbReference type="Pfam" id="PF02115">
    <property type="entry name" value="Rho_GDI"/>
    <property type="match status" value="1"/>
</dbReference>
<keyword evidence="7" id="KW-0343">GTPase activation</keyword>
<feature type="disulfide bond" description="Redox-active" evidence="15">
    <location>
        <begin position="141"/>
        <end position="144"/>
    </location>
</feature>
<dbReference type="FunFam" id="3.40.30.10:FF:000042">
    <property type="entry name" value="protein disulfide-isomerase A2"/>
    <property type="match status" value="1"/>
</dbReference>
<protein>
    <recommendedName>
        <fullName evidence="6">protein disulfide-isomerase</fullName>
        <ecNumber evidence="6">5.3.4.1</ecNumber>
    </recommendedName>
</protein>
<gene>
    <name evidence="18" type="primary">PDIA2</name>
</gene>
<keyword evidence="9" id="KW-0732">Signal</keyword>
<dbReference type="Pfam" id="PF00085">
    <property type="entry name" value="Thioredoxin"/>
    <property type="match status" value="2"/>
</dbReference>
<feature type="compositionally biased region" description="Basic and acidic residues" evidence="16">
    <location>
        <begin position="1"/>
        <end position="11"/>
    </location>
</feature>
<dbReference type="SUPFAM" id="SSF52833">
    <property type="entry name" value="Thioredoxin-like"/>
    <property type="match status" value="4"/>
</dbReference>
<dbReference type="GO" id="GO:0005783">
    <property type="term" value="C:endoplasmic reticulum"/>
    <property type="evidence" value="ECO:0000318"/>
    <property type="project" value="GO_Central"/>
</dbReference>
<dbReference type="CDD" id="cd02995">
    <property type="entry name" value="PDI_a_PDI_a'_C"/>
    <property type="match status" value="1"/>
</dbReference>
<dbReference type="FunFam" id="3.40.30.10:FF:000203">
    <property type="entry name" value="Protein disulfide isomerase family A member 2"/>
    <property type="match status" value="1"/>
</dbReference>
<evidence type="ECO:0000256" key="6">
    <source>
        <dbReference type="ARBA" id="ARBA00012723"/>
    </source>
</evidence>
<evidence type="ECO:0000256" key="7">
    <source>
        <dbReference type="ARBA" id="ARBA00022468"/>
    </source>
</evidence>
<feature type="compositionally biased region" description="Gly residues" evidence="16">
    <location>
        <begin position="806"/>
        <end position="816"/>
    </location>
</feature>
<keyword evidence="12 15" id="KW-1015">Disulfide bond</keyword>
<name>A0A6I8NVR0_ORNAN</name>
<dbReference type="PROSITE" id="PS00194">
    <property type="entry name" value="THIOREDOXIN_1"/>
    <property type="match status" value="1"/>
</dbReference>
<proteinExistence type="inferred from homology"/>
<evidence type="ECO:0000256" key="10">
    <source>
        <dbReference type="ARBA" id="ARBA00022737"/>
    </source>
</evidence>
<feature type="domain" description="Thioredoxin" evidence="17">
    <location>
        <begin position="419"/>
        <end position="564"/>
    </location>
</feature>
<dbReference type="GO" id="GO:0007266">
    <property type="term" value="P:Rho protein signal transduction"/>
    <property type="evidence" value="ECO:0007669"/>
    <property type="project" value="InterPro"/>
</dbReference>
<dbReference type="GO" id="GO:0034976">
    <property type="term" value="P:response to endoplasmic reticulum stress"/>
    <property type="evidence" value="ECO:0000318"/>
    <property type="project" value="GO_Central"/>
</dbReference>
<evidence type="ECO:0000256" key="4">
    <source>
        <dbReference type="ARBA" id="ARBA00006347"/>
    </source>
</evidence>
<sequence>MADKEGVRAALEEEEEEGDEVELAYQAPEKKSLQEIQQLDKDDESLTKYKQALLGPVPEVVDPSLPGVQVIRLTLVCEEAPGPITMDLAGDLEALKNQAFVLKEGVDYRVKISFKVNKEIVCGLKYLHHTYRKGLRDAPGCRHCQALAPEFSKAAALLKNVSSELRLAKVDGVVEKELSEEFAVGGFPALKLFKLGNRSDPVDYLGRREAGAIVRWLLRKAGPSTTLLEDEAAATRFIDSQDPVVVLGFFSDLQGDNAAVVTTIAEDAVDFSFGLTDRPELFQKYGVSRDTVVLFKKFDEGRVDFPVDGDLDLEEFSHFLLMHSLELVMEFNSQTSSKIFEAKVLNHLLLFVNQTLEAHRALRPAFYEAAAPFRGQVLFVVVDVAGDNDHVLQYFGLNATAVPTLRFINVETTRKYMPQPGPVTAASVTAFCQDVLGGKIKPYLKSQEIPPDWDQRPVKVLVGKNFEQVAFDETKNVFVKFYAPWCTHCREMAPAWEELADKYREQEDILIAELDSTANELEDFTISGFPTLKYFPAGPGRKVVEYKGARDLDAFSKFLDNGGVLPAEEPESSLLLLSWRKWTDDPLTRRPAPACPSPSQGLMEKGSQCLGWSTAWSKCSQLTVILINYGGAPRGEELNAMTWGREVPKAGPVLGGGVQPTHLWTLRGQGPTWEPGGGLGGGSCPLWPRPAGSCRLPTNACLGNPRDGPTALPTGCPGRTAARGRGFQILFDFIILQVPLKRSLYKSSAHEKREGGARPPHPPNVHIYSGFSGQGRGELGAETRTPCWAQAHWPSPTGASRHPAPGGVGVPGGGLRGAGGRVKALCDTRDGRTGARLARLPARSP</sequence>
<keyword evidence="8" id="KW-0963">Cytoplasm</keyword>
<dbReference type="EC" id="5.3.4.1" evidence="6"/>
<comment type="similarity">
    <text evidence="4">Belongs to the protein disulfide isomerase family.</text>
</comment>
<keyword evidence="10" id="KW-0677">Repeat</keyword>
<dbReference type="Ensembl" id="ENSOANT00000056255.1">
    <property type="protein sequence ID" value="ENSOANP00000045031.1"/>
    <property type="gene ID" value="ENSOANG00000045187.1"/>
</dbReference>
<dbReference type="Pfam" id="PF13848">
    <property type="entry name" value="Thioredoxin_6"/>
    <property type="match status" value="1"/>
</dbReference>
<dbReference type="AlphaFoldDB" id="A0A6I8NVR0"/>
<organism evidence="18 19">
    <name type="scientific">Ornithorhynchus anatinus</name>
    <name type="common">Duckbill platypus</name>
    <dbReference type="NCBI Taxonomy" id="9258"/>
    <lineage>
        <taxon>Eukaryota</taxon>
        <taxon>Metazoa</taxon>
        <taxon>Chordata</taxon>
        <taxon>Craniata</taxon>
        <taxon>Vertebrata</taxon>
        <taxon>Euteleostomi</taxon>
        <taxon>Mammalia</taxon>
        <taxon>Monotremata</taxon>
        <taxon>Ornithorhynchidae</taxon>
        <taxon>Ornithorhynchus</taxon>
    </lineage>
</organism>
<evidence type="ECO:0000259" key="17">
    <source>
        <dbReference type="PROSITE" id="PS51352"/>
    </source>
</evidence>
<dbReference type="Gene3D" id="3.40.30.10">
    <property type="entry name" value="Glutaredoxin"/>
    <property type="match status" value="4"/>
</dbReference>
<dbReference type="GO" id="GO:0005096">
    <property type="term" value="F:GTPase activator activity"/>
    <property type="evidence" value="ECO:0007669"/>
    <property type="project" value="UniProtKB-KW"/>
</dbReference>
<evidence type="ECO:0000313" key="19">
    <source>
        <dbReference type="Proteomes" id="UP000002279"/>
    </source>
</evidence>
<dbReference type="PRINTS" id="PR00492">
    <property type="entry name" value="RHOGDI"/>
</dbReference>
<dbReference type="GO" id="GO:0005094">
    <property type="term" value="F:Rho GDP-dissociation inhibitor activity"/>
    <property type="evidence" value="ECO:0007669"/>
    <property type="project" value="InterPro"/>
</dbReference>
<keyword evidence="11" id="KW-0256">Endoplasmic reticulum</keyword>
<reference evidence="18" key="2">
    <citation type="submission" date="2025-09" db="UniProtKB">
        <authorList>
            <consortium name="Ensembl"/>
        </authorList>
    </citation>
    <scope>IDENTIFICATION</scope>
    <source>
        <strain evidence="18">Glennie</strain>
    </source>
</reference>
<comment type="subcellular location">
    <subcellularLocation>
        <location evidence="3">Cytoplasm</location>
    </subcellularLocation>
    <subcellularLocation>
        <location evidence="2">Endoplasmic reticulum lumen</location>
    </subcellularLocation>
</comment>
<dbReference type="InParanoid" id="A0A6I8NVR0"/>
<evidence type="ECO:0000256" key="11">
    <source>
        <dbReference type="ARBA" id="ARBA00022824"/>
    </source>
</evidence>
<dbReference type="InterPro" id="IPR013766">
    <property type="entry name" value="Thioredoxin_domain"/>
</dbReference>
<feature type="compositionally biased region" description="Acidic residues" evidence="16">
    <location>
        <begin position="12"/>
        <end position="22"/>
    </location>
</feature>
<keyword evidence="19" id="KW-1185">Reference proteome</keyword>
<keyword evidence="13" id="KW-0413">Isomerase</keyword>
<evidence type="ECO:0000256" key="13">
    <source>
        <dbReference type="ARBA" id="ARBA00023235"/>
    </source>
</evidence>
<dbReference type="InterPro" id="IPR014756">
    <property type="entry name" value="Ig_E-set"/>
</dbReference>
<dbReference type="Bgee" id="ENSOANG00000045187">
    <property type="expression patterns" value="Expressed in fibroblast and 8 other cell types or tissues"/>
</dbReference>
<evidence type="ECO:0000256" key="8">
    <source>
        <dbReference type="ARBA" id="ARBA00022490"/>
    </source>
</evidence>
<comment type="catalytic activity">
    <reaction evidence="1">
        <text>Catalyzes the rearrangement of -S-S- bonds in proteins.</text>
        <dbReference type="EC" id="5.3.4.1"/>
    </reaction>
</comment>
<dbReference type="InterPro" id="IPR005792">
    <property type="entry name" value="Prot_disulphide_isomerase"/>
</dbReference>
<dbReference type="GO" id="GO:0016853">
    <property type="term" value="F:isomerase activity"/>
    <property type="evidence" value="ECO:0007669"/>
    <property type="project" value="UniProtKB-KW"/>
</dbReference>
<feature type="region of interest" description="Disordered" evidence="16">
    <location>
        <begin position="1"/>
        <end position="27"/>
    </location>
</feature>
<feature type="region of interest" description="Disordered" evidence="16">
    <location>
        <begin position="794"/>
        <end position="816"/>
    </location>
</feature>
<evidence type="ECO:0000256" key="15">
    <source>
        <dbReference type="PIRSR" id="PIRSR605792-51"/>
    </source>
</evidence>
<dbReference type="InterPro" id="IPR024792">
    <property type="entry name" value="RhoGDI_dom_sf"/>
</dbReference>
<dbReference type="PANTHER" id="PTHR18929">
    <property type="entry name" value="PROTEIN DISULFIDE ISOMERASE"/>
    <property type="match status" value="1"/>
</dbReference>
<dbReference type="CDD" id="cd02961">
    <property type="entry name" value="PDI_a_family"/>
    <property type="match status" value="1"/>
</dbReference>
<evidence type="ECO:0000256" key="16">
    <source>
        <dbReference type="SAM" id="MobiDB-lite"/>
    </source>
</evidence>